<keyword evidence="2" id="KW-1185">Reference proteome</keyword>
<organism evidence="1 2">
    <name type="scientific">Cylicocyclus nassatus</name>
    <name type="common">Nematode worm</name>
    <dbReference type="NCBI Taxonomy" id="53992"/>
    <lineage>
        <taxon>Eukaryota</taxon>
        <taxon>Metazoa</taxon>
        <taxon>Ecdysozoa</taxon>
        <taxon>Nematoda</taxon>
        <taxon>Chromadorea</taxon>
        <taxon>Rhabditida</taxon>
        <taxon>Rhabditina</taxon>
        <taxon>Rhabditomorpha</taxon>
        <taxon>Strongyloidea</taxon>
        <taxon>Strongylidae</taxon>
        <taxon>Cylicocyclus</taxon>
    </lineage>
</organism>
<gene>
    <name evidence="1" type="ORF">CYNAS_LOCUS10716</name>
</gene>
<protein>
    <submittedName>
        <fullName evidence="1">Uncharacterized protein</fullName>
    </submittedName>
</protein>
<evidence type="ECO:0000313" key="2">
    <source>
        <dbReference type="Proteomes" id="UP001176961"/>
    </source>
</evidence>
<accession>A0AA36GV99</accession>
<dbReference type="EMBL" id="CATQJL010000223">
    <property type="protein sequence ID" value="CAJ0598733.1"/>
    <property type="molecule type" value="Genomic_DNA"/>
</dbReference>
<dbReference type="Proteomes" id="UP001176961">
    <property type="component" value="Unassembled WGS sequence"/>
</dbReference>
<evidence type="ECO:0000313" key="1">
    <source>
        <dbReference type="EMBL" id="CAJ0598733.1"/>
    </source>
</evidence>
<dbReference type="AlphaFoldDB" id="A0AA36GV99"/>
<name>A0AA36GV99_CYLNA</name>
<sequence>MSTLLSIGNEKSPDLIVLFTCAEVIDDLFLAALEWGDERSKSTHYVRRSRFERVPCVPAAYLSDPARLMTITFYYESQPLEKAAELATNLYDEVTQSLIIVENDEESYLGDHAVANTLALLSTFSHNDRRSIVCLPFDENLAMISTLFTDHVFVYNEDGTLSELDKLTER</sequence>
<proteinExistence type="predicted"/>
<comment type="caution">
    <text evidence="1">The sequence shown here is derived from an EMBL/GenBank/DDBJ whole genome shotgun (WGS) entry which is preliminary data.</text>
</comment>
<reference evidence="1" key="1">
    <citation type="submission" date="2023-07" db="EMBL/GenBank/DDBJ databases">
        <authorList>
            <consortium name="CYATHOMIX"/>
        </authorList>
    </citation>
    <scope>NUCLEOTIDE SEQUENCE</scope>
    <source>
        <strain evidence="1">N/A</strain>
    </source>
</reference>